<gene>
    <name evidence="4" type="ORF">A2628_00115</name>
</gene>
<dbReference type="Gene3D" id="3.90.245.10">
    <property type="entry name" value="Ribonucleoside hydrolase-like"/>
    <property type="match status" value="1"/>
</dbReference>
<dbReference type="InterPro" id="IPR001910">
    <property type="entry name" value="Inosine/uridine_hydrolase_dom"/>
</dbReference>
<feature type="domain" description="Inosine/uridine-preferring nucleoside hydrolase" evidence="3">
    <location>
        <begin position="9"/>
        <end position="275"/>
    </location>
</feature>
<evidence type="ECO:0000256" key="2">
    <source>
        <dbReference type="ARBA" id="ARBA00023295"/>
    </source>
</evidence>
<organism evidence="4 5">
    <name type="scientific">Candidatus Woesebacteria bacterium RIFCSPHIGHO2_01_FULL_40_22</name>
    <dbReference type="NCBI Taxonomy" id="1802499"/>
    <lineage>
        <taxon>Bacteria</taxon>
        <taxon>Candidatus Woeseibacteriota</taxon>
    </lineage>
</organism>
<dbReference type="InterPro" id="IPR036452">
    <property type="entry name" value="Ribo_hydro-like"/>
</dbReference>
<sequence length="289" mass="32800">MKNYTVISDPGIDDLVALVLLWKLFSQTSNSLITTFGNATEEITSRNGKEFISFIANSWQFVDGAKLPLSGKVERPWPDYFHGPDGVWGVHPTTDIKSIQSLEKYPTNKDIISLAPMRDTLTLLQNHTGKNFAVMGGAFNIEGNETKYAETNIAFDPDSAADFFKHCKNVDVKVVPLDVTRKVFWDIKTVKSIPESNNVNRWLKRLLLAWFDKYNHEREKNFNLHDPLAIYLLLNPKEAEWKKSGIKIITEGQQRGRTILSNENPICQIALDLNNPSEIAKQIFSIVFS</sequence>
<evidence type="ECO:0000313" key="4">
    <source>
        <dbReference type="EMBL" id="OGM26418.1"/>
    </source>
</evidence>
<dbReference type="PANTHER" id="PTHR12304">
    <property type="entry name" value="INOSINE-URIDINE PREFERRING NUCLEOSIDE HYDROLASE"/>
    <property type="match status" value="1"/>
</dbReference>
<dbReference type="Proteomes" id="UP000179221">
    <property type="component" value="Unassembled WGS sequence"/>
</dbReference>
<comment type="caution">
    <text evidence="4">The sequence shown here is derived from an EMBL/GenBank/DDBJ whole genome shotgun (WGS) entry which is preliminary data.</text>
</comment>
<dbReference type="GO" id="GO:0008477">
    <property type="term" value="F:purine nucleosidase activity"/>
    <property type="evidence" value="ECO:0007669"/>
    <property type="project" value="TreeGrafter"/>
</dbReference>
<protein>
    <recommendedName>
        <fullName evidence="3">Inosine/uridine-preferring nucleoside hydrolase domain-containing protein</fullName>
    </recommendedName>
</protein>
<keyword evidence="2" id="KW-0326">Glycosidase</keyword>
<dbReference type="SUPFAM" id="SSF53590">
    <property type="entry name" value="Nucleoside hydrolase"/>
    <property type="match status" value="1"/>
</dbReference>
<dbReference type="GO" id="GO:0005829">
    <property type="term" value="C:cytosol"/>
    <property type="evidence" value="ECO:0007669"/>
    <property type="project" value="TreeGrafter"/>
</dbReference>
<evidence type="ECO:0000256" key="1">
    <source>
        <dbReference type="ARBA" id="ARBA00022801"/>
    </source>
</evidence>
<dbReference type="PANTHER" id="PTHR12304:SF56">
    <property type="entry name" value="HYDROLASE, PUTATIVE (AFU_ORTHOLOGUE AFUA_1G11790)-RELATED"/>
    <property type="match status" value="1"/>
</dbReference>
<dbReference type="InterPro" id="IPR023186">
    <property type="entry name" value="IUNH"/>
</dbReference>
<reference evidence="4 5" key="1">
    <citation type="journal article" date="2016" name="Nat. Commun.">
        <title>Thousands of microbial genomes shed light on interconnected biogeochemical processes in an aquifer system.</title>
        <authorList>
            <person name="Anantharaman K."/>
            <person name="Brown C.T."/>
            <person name="Hug L.A."/>
            <person name="Sharon I."/>
            <person name="Castelle C.J."/>
            <person name="Probst A.J."/>
            <person name="Thomas B.C."/>
            <person name="Singh A."/>
            <person name="Wilkins M.J."/>
            <person name="Karaoz U."/>
            <person name="Brodie E.L."/>
            <person name="Williams K.H."/>
            <person name="Hubbard S.S."/>
            <person name="Banfield J.F."/>
        </authorList>
    </citation>
    <scope>NUCLEOTIDE SEQUENCE [LARGE SCALE GENOMIC DNA]</scope>
</reference>
<dbReference type="AlphaFoldDB" id="A0A1F7YIK5"/>
<proteinExistence type="predicted"/>
<dbReference type="GO" id="GO:0006152">
    <property type="term" value="P:purine nucleoside catabolic process"/>
    <property type="evidence" value="ECO:0007669"/>
    <property type="project" value="TreeGrafter"/>
</dbReference>
<dbReference type="EMBL" id="MGGL01000012">
    <property type="protein sequence ID" value="OGM26418.1"/>
    <property type="molecule type" value="Genomic_DNA"/>
</dbReference>
<dbReference type="Pfam" id="PF01156">
    <property type="entry name" value="IU_nuc_hydro"/>
    <property type="match status" value="1"/>
</dbReference>
<accession>A0A1F7YIK5</accession>
<name>A0A1F7YIK5_9BACT</name>
<evidence type="ECO:0000313" key="5">
    <source>
        <dbReference type="Proteomes" id="UP000179221"/>
    </source>
</evidence>
<evidence type="ECO:0000259" key="3">
    <source>
        <dbReference type="Pfam" id="PF01156"/>
    </source>
</evidence>
<keyword evidence="1" id="KW-0378">Hydrolase</keyword>